<dbReference type="Pfam" id="PF00353">
    <property type="entry name" value="HemolysinCabind"/>
    <property type="match status" value="3"/>
</dbReference>
<dbReference type="Gene3D" id="3.40.390.10">
    <property type="entry name" value="Collagenase (Catalytic Domain)"/>
    <property type="match status" value="1"/>
</dbReference>
<organism evidence="7 8">
    <name type="scientific">Chelatococcus sambhunathii</name>
    <dbReference type="NCBI Taxonomy" id="363953"/>
    <lineage>
        <taxon>Bacteria</taxon>
        <taxon>Pseudomonadati</taxon>
        <taxon>Pseudomonadota</taxon>
        <taxon>Alphaproteobacteria</taxon>
        <taxon>Hyphomicrobiales</taxon>
        <taxon>Chelatococcaceae</taxon>
        <taxon>Chelatococcus</taxon>
    </lineage>
</organism>
<gene>
    <name evidence="7" type="ORF">IHQ68_02580</name>
</gene>
<dbReference type="PRINTS" id="PR00313">
    <property type="entry name" value="CABNDNGRPT"/>
</dbReference>
<evidence type="ECO:0000256" key="5">
    <source>
        <dbReference type="ARBA" id="ARBA00022833"/>
    </source>
</evidence>
<dbReference type="InterPro" id="IPR001343">
    <property type="entry name" value="Hemolysn_Ca-bd"/>
</dbReference>
<sequence>MPVVTDYTALLSGSYWGGIEVTNKPTIVTYSFAASAPSYLVDVDGFTASTVSSFQAFSAAEQAQARAALAEWSAASGVVFVEVAGGKGDLNFQNVDFDTTSGPSYSGAGGVAFYPFGDWDYFSAPYFSGDLDASGDVFMNTRFRAGDGTVNYGTLLHEIGHALGLKHPTESVYGAFGDLHDEVLASDDPALTIMASSGDTLGGASDHLRQLDKDAIAHIYGDSGGRVVTGTTAGVLDDGISWRWDAPTETLRQTGTSGADAIRGSSVADIASGGMGNDSLFGLSGADRLDGGDGADNLDGGAGVDTMNGGAGDDVYFVDAVGDRIGESAGGGDDAVYAHSSYTLGANIERLYLTGAGLVGRGGSGDNVIFGDGAHKTVLYGFGGADYLVGGSAADALNGGAGGDSMFGGGGGDVYTVDNFDDYIFDVAGEGTDVVKVYASWDAYAGSETETIRIMTNAGLSISGTDTANVMIGGGGADTISGDSAFADTSVSSSDRLTGGARADVFLFRHLSDSPGGAAIDRITDFADGVDRISLAGVAESTGVALHYSASSAFSGAAGEVHALVSGGLTYVELDVDGDRALDMRIRLDGVHTLGSGDFLF</sequence>
<keyword evidence="5" id="KW-0862">Zinc</keyword>
<keyword evidence="4" id="KW-0378">Hydrolase</keyword>
<dbReference type="RefSeq" id="WP_309388565.1">
    <property type="nucleotide sequence ID" value="NZ_JADBEO010000004.1"/>
</dbReference>
<keyword evidence="8" id="KW-1185">Reference proteome</keyword>
<feature type="domain" description="Peptidase metallopeptidase" evidence="6">
    <location>
        <begin position="18"/>
        <end position="204"/>
    </location>
</feature>
<evidence type="ECO:0000256" key="4">
    <source>
        <dbReference type="ARBA" id="ARBA00022801"/>
    </source>
</evidence>
<dbReference type="Pfam" id="PF00413">
    <property type="entry name" value="Peptidase_M10"/>
    <property type="match status" value="1"/>
</dbReference>
<keyword evidence="2" id="KW-0645">Protease</keyword>
<reference evidence="7" key="1">
    <citation type="submission" date="2020-10" db="EMBL/GenBank/DDBJ databases">
        <authorList>
            <person name="Abbas A."/>
            <person name="Razzaq R."/>
            <person name="Waqas M."/>
            <person name="Abbas N."/>
            <person name="Nielsen T.K."/>
            <person name="Hansen L.H."/>
            <person name="Hussain S."/>
            <person name="Shahid M."/>
        </authorList>
    </citation>
    <scope>NUCLEOTIDE SEQUENCE</scope>
    <source>
        <strain evidence="7">S14</strain>
    </source>
</reference>
<evidence type="ECO:0000256" key="3">
    <source>
        <dbReference type="ARBA" id="ARBA00022723"/>
    </source>
</evidence>
<keyword evidence="3" id="KW-0479">Metal-binding</keyword>
<dbReference type="SMART" id="SM00235">
    <property type="entry name" value="ZnMc"/>
    <property type="match status" value="1"/>
</dbReference>
<evidence type="ECO:0000313" key="8">
    <source>
        <dbReference type="Proteomes" id="UP001181622"/>
    </source>
</evidence>
<dbReference type="InterPro" id="IPR011049">
    <property type="entry name" value="Serralysin-like_metalloprot_C"/>
</dbReference>
<dbReference type="InterPro" id="IPR018511">
    <property type="entry name" value="Hemolysin-typ_Ca-bd_CS"/>
</dbReference>
<comment type="similarity">
    <text evidence="1">Belongs to the peptidase M10B family.</text>
</comment>
<accession>A0ABU1DBV0</accession>
<dbReference type="SUPFAM" id="SSF51120">
    <property type="entry name" value="beta-Roll"/>
    <property type="match status" value="3"/>
</dbReference>
<name>A0ABU1DBV0_9HYPH</name>
<evidence type="ECO:0000256" key="2">
    <source>
        <dbReference type="ARBA" id="ARBA00022670"/>
    </source>
</evidence>
<evidence type="ECO:0000259" key="6">
    <source>
        <dbReference type="SMART" id="SM00235"/>
    </source>
</evidence>
<comment type="caution">
    <text evidence="7">The sequence shown here is derived from an EMBL/GenBank/DDBJ whole genome shotgun (WGS) entry which is preliminary data.</text>
</comment>
<dbReference type="InterPro" id="IPR001818">
    <property type="entry name" value="Pept_M10_metallopeptidase"/>
</dbReference>
<evidence type="ECO:0000313" key="7">
    <source>
        <dbReference type="EMBL" id="MDR4305509.1"/>
    </source>
</evidence>
<dbReference type="InterPro" id="IPR006026">
    <property type="entry name" value="Peptidase_Metallo"/>
</dbReference>
<dbReference type="Proteomes" id="UP001181622">
    <property type="component" value="Unassembled WGS sequence"/>
</dbReference>
<dbReference type="PROSITE" id="PS00330">
    <property type="entry name" value="HEMOLYSIN_CALCIUM"/>
    <property type="match status" value="2"/>
</dbReference>
<dbReference type="InterPro" id="IPR024079">
    <property type="entry name" value="MetalloPept_cat_dom_sf"/>
</dbReference>
<dbReference type="SUPFAM" id="SSF55486">
    <property type="entry name" value="Metalloproteases ('zincins'), catalytic domain"/>
    <property type="match status" value="1"/>
</dbReference>
<protein>
    <submittedName>
        <fullName evidence="7">M10 family metallopeptidase C-terminal domain-containing protein</fullName>
    </submittedName>
</protein>
<proteinExistence type="inferred from homology"/>
<evidence type="ECO:0000256" key="1">
    <source>
        <dbReference type="ARBA" id="ARBA00009490"/>
    </source>
</evidence>
<dbReference type="EMBL" id="JADBEO010000004">
    <property type="protein sequence ID" value="MDR4305509.1"/>
    <property type="molecule type" value="Genomic_DNA"/>
</dbReference>
<dbReference type="Gene3D" id="2.150.10.10">
    <property type="entry name" value="Serralysin-like metalloprotease, C-terminal"/>
    <property type="match status" value="2"/>
</dbReference>